<dbReference type="Proteomes" id="UP000694552">
    <property type="component" value="Unplaced"/>
</dbReference>
<reference evidence="12" key="1">
    <citation type="submission" date="2025-08" db="UniProtKB">
        <authorList>
            <consortium name="Ensembl"/>
        </authorList>
    </citation>
    <scope>IDENTIFICATION</scope>
</reference>
<evidence type="ECO:0000313" key="12">
    <source>
        <dbReference type="Ensembl" id="ENSOSUP00000021288.1"/>
    </source>
</evidence>
<dbReference type="Ensembl" id="ENSOSUT00000021949.1">
    <property type="protein sequence ID" value="ENSOSUP00000021288.1"/>
    <property type="gene ID" value="ENSOSUG00000014774.1"/>
</dbReference>
<evidence type="ECO:0000256" key="8">
    <source>
        <dbReference type="RuleBase" id="RU361266"/>
    </source>
</evidence>
<evidence type="ECO:0000256" key="7">
    <source>
        <dbReference type="ARBA" id="ARBA00037063"/>
    </source>
</evidence>
<dbReference type="Gene3D" id="3.40.718.10">
    <property type="entry name" value="Isopropylmalate Dehydrogenase"/>
    <property type="match status" value="1"/>
</dbReference>
<dbReference type="InterPro" id="IPR004434">
    <property type="entry name" value="Isocitrate_DH_NAD"/>
</dbReference>
<dbReference type="SMART" id="SM01329">
    <property type="entry name" value="Iso_dh"/>
    <property type="match status" value="1"/>
</dbReference>
<feature type="compositionally biased region" description="Pro residues" evidence="9">
    <location>
        <begin position="438"/>
        <end position="462"/>
    </location>
</feature>
<proteinExistence type="inferred from homology"/>
<dbReference type="PANTHER" id="PTHR11835:SF42">
    <property type="entry name" value="ISOCITRATE DEHYDROGENASE [NAD] SUBUNIT BETA, MITOCHONDRIAL"/>
    <property type="match status" value="1"/>
</dbReference>
<keyword evidence="10" id="KW-1133">Transmembrane helix</keyword>
<evidence type="ECO:0000256" key="3">
    <source>
        <dbReference type="ARBA" id="ARBA00011525"/>
    </source>
</evidence>
<dbReference type="NCBIfam" id="TIGR00175">
    <property type="entry name" value="mito_nad_idh"/>
    <property type="match status" value="1"/>
</dbReference>
<dbReference type="AlphaFoldDB" id="A0A8C8BHI0"/>
<keyword evidence="10" id="KW-0812">Transmembrane</keyword>
<comment type="subunit">
    <text evidence="3">Heterooligomer of subunits alpha (IDH3A), beta (IDH3B), and gamma (IDH3G) in the apparent ratio of 2:1:1. The heterodimer containing one IDH3A and one IDH3B subunit and the heterodimer containing one IDH3A and one IDH3G subunit assemble into a heterotetramer (which contains two subunits of IDH3A, one of IDH3B and one of IDH3G) and further into the heterooctamer.</text>
</comment>
<keyword evidence="5 8" id="KW-0809">Transit peptide</keyword>
<feature type="domain" description="Isopropylmalate dehydrogenase-like" evidence="11">
    <location>
        <begin position="68"/>
        <end position="394"/>
    </location>
</feature>
<evidence type="ECO:0000256" key="9">
    <source>
        <dbReference type="SAM" id="MobiDB-lite"/>
    </source>
</evidence>
<evidence type="ECO:0000313" key="13">
    <source>
        <dbReference type="Proteomes" id="UP000694552"/>
    </source>
</evidence>
<evidence type="ECO:0000256" key="1">
    <source>
        <dbReference type="ARBA" id="ARBA00004173"/>
    </source>
</evidence>
<sequence>MLKLTVSAAVNFCSQELCYGCRDSSCSCGCPPAGEGSRRGWALGCSGRSDSALLPVQSENAKSEGTFQVTMLPGDGVGPELMHAVKEVFKAASVPVVFDEHHLSEVQNMASEEKLDQVVDSMKESKVALIGKIHTPMEYKGELASYDMRLRRKLDLFANVVHVKSLPGYKTRHNNLDLVIIREQTEGEYSSLEHESAKGVIECLKIITRAKSQRIAKFAFDYATKKGRSKVTAVHKANIMKLGDGLFLQCCEEVAELYPKIKFDTMIIDNCCMQLVQNPYQFDVLVMPNLYGNIIDNLAAGLVGGAGVVPGESYSAEYAVFEMGARHPFAQAVGRNIANPTAMLLSAANMLRHLNLEFHSNLIADAVKKVIKVGKVRTRDLGGYSTTSDFVKSVIDNLHPHYGAHGGHGGLRHVPGLHPSRDSCPGRVGPRTSASCRPLPPARSPPAPRPPPAPALIRPPHPAASSSSSSSSWAPGRFPEGKPRLSTSPTSRSSPPTLWGWAPQGPCPSPTHSPLPPPHLHLLLLLRGRSQRLQPPFLPLFLLFLLLLLLPLDLSHHFVRLKQGDRQLLRGGHSQPRTCPRSPGRISLIKSVCFSLHGGSGGGLTSRPTGGPCPPLHRSLTSTTASFITSRFLRGGSPVS</sequence>
<feature type="compositionally biased region" description="Low complexity" evidence="9">
    <location>
        <begin position="484"/>
        <end position="498"/>
    </location>
</feature>
<dbReference type="GO" id="GO:0000287">
    <property type="term" value="F:magnesium ion binding"/>
    <property type="evidence" value="ECO:0007669"/>
    <property type="project" value="UniProtKB-UniRule"/>
</dbReference>
<evidence type="ECO:0000256" key="4">
    <source>
        <dbReference type="ARBA" id="ARBA00022532"/>
    </source>
</evidence>
<keyword evidence="6 8" id="KW-0496">Mitochondrion</keyword>
<name>A0A8C8BHI0_9STRI</name>
<comment type="subcellular location">
    <subcellularLocation>
        <location evidence="1 8">Mitochondrion</location>
    </subcellularLocation>
</comment>
<dbReference type="FunFam" id="3.40.718.10:FF:000001">
    <property type="entry name" value="Isocitrate dehydrogenase [NAD] subunit, mitochondrial"/>
    <property type="match status" value="1"/>
</dbReference>
<accession>A0A8C8BHI0</accession>
<dbReference type="GO" id="GO:0051287">
    <property type="term" value="F:NAD binding"/>
    <property type="evidence" value="ECO:0007669"/>
    <property type="project" value="UniProtKB-UniRule"/>
</dbReference>
<dbReference type="PANTHER" id="PTHR11835">
    <property type="entry name" value="DECARBOXYLATING DEHYDROGENASES-ISOCITRATE, ISOPROPYLMALATE, TARTRATE"/>
    <property type="match status" value="1"/>
</dbReference>
<keyword evidence="10" id="KW-0472">Membrane</keyword>
<feature type="transmembrane region" description="Helical" evidence="10">
    <location>
        <begin position="537"/>
        <end position="559"/>
    </location>
</feature>
<keyword evidence="4 8" id="KW-0816">Tricarboxylic acid cycle</keyword>
<dbReference type="GO" id="GO:0016616">
    <property type="term" value="F:oxidoreductase activity, acting on the CH-OH group of donors, NAD or NADP as acceptor"/>
    <property type="evidence" value="ECO:0007669"/>
    <property type="project" value="InterPro"/>
</dbReference>
<dbReference type="Pfam" id="PF00180">
    <property type="entry name" value="Iso_dh"/>
    <property type="match status" value="1"/>
</dbReference>
<dbReference type="GO" id="GO:0006102">
    <property type="term" value="P:isocitrate metabolic process"/>
    <property type="evidence" value="ECO:0007669"/>
    <property type="project" value="TreeGrafter"/>
</dbReference>
<organism evidence="12 13">
    <name type="scientific">Otus sunia</name>
    <name type="common">Oriental scops-owl</name>
    <dbReference type="NCBI Taxonomy" id="257818"/>
    <lineage>
        <taxon>Eukaryota</taxon>
        <taxon>Metazoa</taxon>
        <taxon>Chordata</taxon>
        <taxon>Craniata</taxon>
        <taxon>Vertebrata</taxon>
        <taxon>Euteleostomi</taxon>
        <taxon>Archelosauria</taxon>
        <taxon>Archosauria</taxon>
        <taxon>Dinosauria</taxon>
        <taxon>Saurischia</taxon>
        <taxon>Theropoda</taxon>
        <taxon>Coelurosauria</taxon>
        <taxon>Aves</taxon>
        <taxon>Neognathae</taxon>
        <taxon>Neoaves</taxon>
        <taxon>Telluraves</taxon>
        <taxon>Strigiformes</taxon>
        <taxon>Strigidae</taxon>
        <taxon>Otus</taxon>
    </lineage>
</organism>
<dbReference type="InterPro" id="IPR024084">
    <property type="entry name" value="IsoPropMal-DH-like_dom"/>
</dbReference>
<feature type="compositionally biased region" description="Low complexity" evidence="9">
    <location>
        <begin position="463"/>
        <end position="472"/>
    </location>
</feature>
<keyword evidence="13" id="KW-1185">Reference proteome</keyword>
<evidence type="ECO:0000256" key="2">
    <source>
        <dbReference type="ARBA" id="ARBA00007769"/>
    </source>
</evidence>
<reference evidence="12" key="2">
    <citation type="submission" date="2025-09" db="UniProtKB">
        <authorList>
            <consortium name="Ensembl"/>
        </authorList>
    </citation>
    <scope>IDENTIFICATION</scope>
</reference>
<dbReference type="SUPFAM" id="SSF53659">
    <property type="entry name" value="Isocitrate/Isopropylmalate dehydrogenase-like"/>
    <property type="match status" value="1"/>
</dbReference>
<dbReference type="GO" id="GO:0006099">
    <property type="term" value="P:tricarboxylic acid cycle"/>
    <property type="evidence" value="ECO:0007669"/>
    <property type="project" value="UniProtKB-UniRule"/>
</dbReference>
<comment type="similarity">
    <text evidence="2 8">Belongs to the isocitrate and isopropylmalate dehydrogenases family.</text>
</comment>
<comment type="function">
    <text evidence="7">Plays a structural role to facilitate the assembly and ensure the full activity of the enzyme catalyzing the decarboxylation of isocitrate (ICT) into alpha-ketoglutarate. The heterodimer composed of the alpha (IDH3A) and beta (IDH3B) subunits and the heterodimer composed of the alpha (IDH3A) and gamma (IDH3G) subunits, have considerable basal activity but the full activity of the heterotetramer (containing two subunits of IDH3A, one of IDH3B and one of IDH3G) requires the assembly and cooperative function of both heterodimers.</text>
</comment>
<dbReference type="GO" id="GO:0005739">
    <property type="term" value="C:mitochondrion"/>
    <property type="evidence" value="ECO:0007669"/>
    <property type="project" value="UniProtKB-SubCell"/>
</dbReference>
<evidence type="ECO:0000256" key="10">
    <source>
        <dbReference type="SAM" id="Phobius"/>
    </source>
</evidence>
<protein>
    <recommendedName>
        <fullName evidence="8">Isocitrate dehydrogenase [NAD] subunit, mitochondrial</fullName>
    </recommendedName>
</protein>
<evidence type="ECO:0000259" key="11">
    <source>
        <dbReference type="SMART" id="SM01329"/>
    </source>
</evidence>
<dbReference type="InterPro" id="IPR019818">
    <property type="entry name" value="IsoCit/isopropylmalate_DH_CS"/>
</dbReference>
<feature type="region of interest" description="Disordered" evidence="9">
    <location>
        <begin position="406"/>
        <end position="513"/>
    </location>
</feature>
<dbReference type="PROSITE" id="PS00470">
    <property type="entry name" value="IDH_IMDH"/>
    <property type="match status" value="1"/>
</dbReference>
<evidence type="ECO:0000256" key="5">
    <source>
        <dbReference type="ARBA" id="ARBA00022946"/>
    </source>
</evidence>
<evidence type="ECO:0000256" key="6">
    <source>
        <dbReference type="ARBA" id="ARBA00023128"/>
    </source>
</evidence>